<dbReference type="Proteomes" id="UP000269998">
    <property type="component" value="Chromosome"/>
</dbReference>
<gene>
    <name evidence="1" type="ORF">MB901379_04640</name>
</gene>
<reference evidence="2" key="1">
    <citation type="submission" date="2018-02" db="EMBL/GenBank/DDBJ databases">
        <authorList>
            <person name="Seth-Smith MB H."/>
            <person name="Seth-Smith H."/>
        </authorList>
    </citation>
    <scope>NUCLEOTIDE SEQUENCE [LARGE SCALE GENOMIC DNA]</scope>
</reference>
<keyword evidence="2" id="KW-1185">Reference proteome</keyword>
<protein>
    <recommendedName>
        <fullName evidence="3">DUF559 domain-containing protein</fullName>
    </recommendedName>
</protein>
<dbReference type="SUPFAM" id="SSF52980">
    <property type="entry name" value="Restriction endonuclease-like"/>
    <property type="match status" value="1"/>
</dbReference>
<dbReference type="AlphaFoldDB" id="A0A3S4FRD4"/>
<dbReference type="Gene3D" id="3.40.960.10">
    <property type="entry name" value="VSR Endonuclease"/>
    <property type="match status" value="1"/>
</dbReference>
<dbReference type="EMBL" id="LR130759">
    <property type="protein sequence ID" value="VDM91028.1"/>
    <property type="molecule type" value="Genomic_DNA"/>
</dbReference>
<organism evidence="1 2">
    <name type="scientific">Mycobacterium basiliense</name>
    <dbReference type="NCBI Taxonomy" id="2094119"/>
    <lineage>
        <taxon>Bacteria</taxon>
        <taxon>Bacillati</taxon>
        <taxon>Actinomycetota</taxon>
        <taxon>Actinomycetes</taxon>
        <taxon>Mycobacteriales</taxon>
        <taxon>Mycobacteriaceae</taxon>
        <taxon>Mycobacterium</taxon>
    </lineage>
</organism>
<sequence length="289" mass="32190">MAGVSMSGMADVFVGSAAVAAGRLTRHELRRWYRPIYRGVYLPKGAPPTLRDRTVGAWLASRRQAVIAGVAAAALHGAQWVDDDAVVELISPAGRPQRGLVVRHETLGDDEITRVAGLPVTTTARTAYDLARRLPRGHAVMRLDALMRANPFSTEEVLLLAKRYAGARGLRRLREVLPLVDAGAASPKESWLRLQLVDAGLPAPTTQIPVVHRWRTLAVLDMGWETYQVAVEYDGDHHRSNRGQYVRDQWRLRRLADLGWIVIRVISEDRPDEVLARVRDALCARGWRP</sequence>
<evidence type="ECO:0000313" key="1">
    <source>
        <dbReference type="EMBL" id="VDM91028.1"/>
    </source>
</evidence>
<accession>A0A3S4FRD4</accession>
<evidence type="ECO:0000313" key="2">
    <source>
        <dbReference type="Proteomes" id="UP000269998"/>
    </source>
</evidence>
<dbReference type="KEGG" id="mbai:MB901379_04640"/>
<proteinExistence type="predicted"/>
<dbReference type="InterPro" id="IPR011335">
    <property type="entry name" value="Restrct_endonuc-II-like"/>
</dbReference>
<evidence type="ECO:0008006" key="3">
    <source>
        <dbReference type="Google" id="ProtNLM"/>
    </source>
</evidence>
<name>A0A3S4FRD4_9MYCO</name>